<proteinExistence type="predicted"/>
<dbReference type="PANTHER" id="PTHR14679:SF1">
    <property type="entry name" value="GEM-ASSOCIATED PROTEIN 7"/>
    <property type="match status" value="1"/>
</dbReference>
<dbReference type="OrthoDB" id="70763at2759"/>
<evidence type="ECO:0000313" key="2">
    <source>
        <dbReference type="EMBL" id="KAI1903840.1"/>
    </source>
</evidence>
<dbReference type="GO" id="GO:0034719">
    <property type="term" value="C:SMN-Sm protein complex"/>
    <property type="evidence" value="ECO:0007669"/>
    <property type="project" value="InterPro"/>
</dbReference>
<dbReference type="PANTHER" id="PTHR14679">
    <property type="entry name" value="GEM-ASSOCIATED PROTEIN 7"/>
    <property type="match status" value="1"/>
</dbReference>
<accession>A0A8T3E578</accession>
<protein>
    <submittedName>
        <fullName evidence="2">Uncharacterized protein</fullName>
    </submittedName>
</protein>
<dbReference type="Proteomes" id="UP000829720">
    <property type="component" value="Unassembled WGS sequence"/>
</dbReference>
<evidence type="ECO:0000256" key="1">
    <source>
        <dbReference type="SAM" id="MobiDB-lite"/>
    </source>
</evidence>
<organism evidence="2 3">
    <name type="scientific">Albula goreensis</name>
    <dbReference type="NCBI Taxonomy" id="1534307"/>
    <lineage>
        <taxon>Eukaryota</taxon>
        <taxon>Metazoa</taxon>
        <taxon>Chordata</taxon>
        <taxon>Craniata</taxon>
        <taxon>Vertebrata</taxon>
        <taxon>Euteleostomi</taxon>
        <taxon>Actinopterygii</taxon>
        <taxon>Neopterygii</taxon>
        <taxon>Teleostei</taxon>
        <taxon>Albuliformes</taxon>
        <taxon>Albulidae</taxon>
        <taxon>Albula</taxon>
    </lineage>
</organism>
<dbReference type="InterPro" id="IPR020338">
    <property type="entry name" value="SMN_gemin7"/>
</dbReference>
<evidence type="ECO:0000313" key="3">
    <source>
        <dbReference type="Proteomes" id="UP000829720"/>
    </source>
</evidence>
<gene>
    <name evidence="2" type="ORF">AGOR_G00031360</name>
</gene>
<feature type="region of interest" description="Disordered" evidence="1">
    <location>
        <begin position="88"/>
        <end position="107"/>
    </location>
</feature>
<keyword evidence="3" id="KW-1185">Reference proteome</keyword>
<sequence length="107" mass="11908">MAGCRRFNFGLLAVHYRIKLTEFICSETVAMRTPVCVLRLPRGPDPNSRGFDPNSPRYIALCPTTIAASSASQLDSCSLQEEQRTRSTLRERYLRKSPGNVSKASSV</sequence>
<dbReference type="EMBL" id="JAERUA010000002">
    <property type="protein sequence ID" value="KAI1903840.1"/>
    <property type="molecule type" value="Genomic_DNA"/>
</dbReference>
<reference evidence="2" key="1">
    <citation type="submission" date="2021-01" db="EMBL/GenBank/DDBJ databases">
        <authorList>
            <person name="Zahm M."/>
            <person name="Roques C."/>
            <person name="Cabau C."/>
            <person name="Klopp C."/>
            <person name="Donnadieu C."/>
            <person name="Jouanno E."/>
            <person name="Lampietro C."/>
            <person name="Louis A."/>
            <person name="Herpin A."/>
            <person name="Echchiki A."/>
            <person name="Berthelot C."/>
            <person name="Parey E."/>
            <person name="Roest-Crollius H."/>
            <person name="Braasch I."/>
            <person name="Postlethwait J."/>
            <person name="Bobe J."/>
            <person name="Montfort J."/>
            <person name="Bouchez O."/>
            <person name="Begum T."/>
            <person name="Mejri S."/>
            <person name="Adams A."/>
            <person name="Chen W.-J."/>
            <person name="Guiguen Y."/>
        </authorList>
    </citation>
    <scope>NUCLEOTIDE SEQUENCE</scope>
    <source>
        <tissue evidence="2">Blood</tissue>
    </source>
</reference>
<dbReference type="GO" id="GO:0000387">
    <property type="term" value="P:spliceosomal snRNP assembly"/>
    <property type="evidence" value="ECO:0007669"/>
    <property type="project" value="TreeGrafter"/>
</dbReference>
<comment type="caution">
    <text evidence="2">The sequence shown here is derived from an EMBL/GenBank/DDBJ whole genome shotgun (WGS) entry which is preliminary data.</text>
</comment>
<name>A0A8T3E578_9TELE</name>
<dbReference type="AlphaFoldDB" id="A0A8T3E578"/>